<evidence type="ECO:0000256" key="2">
    <source>
        <dbReference type="ARBA" id="ARBA00022679"/>
    </source>
</evidence>
<keyword evidence="6" id="KW-0472">Membrane</keyword>
<evidence type="ECO:0000256" key="4">
    <source>
        <dbReference type="ARBA" id="ARBA00022777"/>
    </source>
</evidence>
<accession>A0ABV0U745</accession>
<proteinExistence type="predicted"/>
<feature type="non-terminal residue" evidence="7">
    <location>
        <position position="90"/>
    </location>
</feature>
<keyword evidence="6" id="KW-0812">Transmembrane</keyword>
<dbReference type="InterPro" id="IPR011009">
    <property type="entry name" value="Kinase-like_dom_sf"/>
</dbReference>
<evidence type="ECO:0000256" key="3">
    <source>
        <dbReference type="ARBA" id="ARBA00022741"/>
    </source>
</evidence>
<keyword evidence="3" id="KW-0547">Nucleotide-binding</keyword>
<keyword evidence="1" id="KW-0723">Serine/threonine-protein kinase</keyword>
<dbReference type="EMBL" id="JAHRIQ010059076">
    <property type="protein sequence ID" value="MEQ2240350.1"/>
    <property type="molecule type" value="Genomic_DNA"/>
</dbReference>
<keyword evidence="4" id="KW-0418">Kinase</keyword>
<dbReference type="Proteomes" id="UP001482620">
    <property type="component" value="Unassembled WGS sequence"/>
</dbReference>
<keyword evidence="8" id="KW-1185">Reference proteome</keyword>
<gene>
    <name evidence="7" type="ORF">ILYODFUR_013892</name>
</gene>
<name>A0ABV0U745_9TELE</name>
<comment type="caution">
    <text evidence="7">The sequence shown here is derived from an EMBL/GenBank/DDBJ whole genome shotgun (WGS) entry which is preliminary data.</text>
</comment>
<evidence type="ECO:0000256" key="1">
    <source>
        <dbReference type="ARBA" id="ARBA00022527"/>
    </source>
</evidence>
<sequence>MYSYHGPVWVLLCLVVTLCPGLVLTYSWFLAWSFILEKPIRIPRSLSVKAASVLKGFLNKDPKERLGCQVQTGFTDIKSHTFFRSIDWDQ</sequence>
<evidence type="ECO:0000256" key="5">
    <source>
        <dbReference type="ARBA" id="ARBA00022840"/>
    </source>
</evidence>
<evidence type="ECO:0000313" key="7">
    <source>
        <dbReference type="EMBL" id="MEQ2240350.1"/>
    </source>
</evidence>
<keyword evidence="6" id="KW-1133">Transmembrane helix</keyword>
<dbReference type="SUPFAM" id="SSF56112">
    <property type="entry name" value="Protein kinase-like (PK-like)"/>
    <property type="match status" value="1"/>
</dbReference>
<protein>
    <submittedName>
        <fullName evidence="7">Uncharacterized protein</fullName>
    </submittedName>
</protein>
<keyword evidence="5" id="KW-0067">ATP-binding</keyword>
<dbReference type="Gene3D" id="1.10.510.10">
    <property type="entry name" value="Transferase(Phosphotransferase) domain 1"/>
    <property type="match status" value="1"/>
</dbReference>
<reference evidence="7 8" key="1">
    <citation type="submission" date="2021-06" db="EMBL/GenBank/DDBJ databases">
        <authorList>
            <person name="Palmer J.M."/>
        </authorList>
    </citation>
    <scope>NUCLEOTIDE SEQUENCE [LARGE SCALE GENOMIC DNA]</scope>
    <source>
        <strain evidence="8">if_2019</strain>
        <tissue evidence="7">Muscle</tissue>
    </source>
</reference>
<evidence type="ECO:0000256" key="6">
    <source>
        <dbReference type="SAM" id="Phobius"/>
    </source>
</evidence>
<evidence type="ECO:0000313" key="8">
    <source>
        <dbReference type="Proteomes" id="UP001482620"/>
    </source>
</evidence>
<dbReference type="PANTHER" id="PTHR24351">
    <property type="entry name" value="RIBOSOMAL PROTEIN S6 KINASE"/>
    <property type="match status" value="1"/>
</dbReference>
<feature type="transmembrane region" description="Helical" evidence="6">
    <location>
        <begin position="6"/>
        <end position="35"/>
    </location>
</feature>
<keyword evidence="2" id="KW-0808">Transferase</keyword>
<organism evidence="7 8">
    <name type="scientific">Ilyodon furcidens</name>
    <name type="common">goldbreast splitfin</name>
    <dbReference type="NCBI Taxonomy" id="33524"/>
    <lineage>
        <taxon>Eukaryota</taxon>
        <taxon>Metazoa</taxon>
        <taxon>Chordata</taxon>
        <taxon>Craniata</taxon>
        <taxon>Vertebrata</taxon>
        <taxon>Euteleostomi</taxon>
        <taxon>Actinopterygii</taxon>
        <taxon>Neopterygii</taxon>
        <taxon>Teleostei</taxon>
        <taxon>Neoteleostei</taxon>
        <taxon>Acanthomorphata</taxon>
        <taxon>Ovalentaria</taxon>
        <taxon>Atherinomorphae</taxon>
        <taxon>Cyprinodontiformes</taxon>
        <taxon>Goodeidae</taxon>
        <taxon>Ilyodon</taxon>
    </lineage>
</organism>